<keyword evidence="1" id="KW-0880">Kelch repeat</keyword>
<dbReference type="EMBL" id="HACM01005834">
    <property type="protein sequence ID" value="CRZ06276.1"/>
    <property type="molecule type" value="Transcribed_RNA"/>
</dbReference>
<dbReference type="Gene3D" id="2.120.10.80">
    <property type="entry name" value="Kelch-type beta propeller"/>
    <property type="match status" value="1"/>
</dbReference>
<dbReference type="PANTHER" id="PTHR24412">
    <property type="entry name" value="KELCH PROTEIN"/>
    <property type="match status" value="1"/>
</dbReference>
<dbReference type="PANTHER" id="PTHR24412:SF489">
    <property type="entry name" value="RING FINGER DOMAIN AND KELCH REPEAT-CONTAINING PROTEIN DDB_G0271372"/>
    <property type="match status" value="1"/>
</dbReference>
<evidence type="ECO:0000313" key="3">
    <source>
        <dbReference type="EMBL" id="CRZ06277.1"/>
    </source>
</evidence>
<name>A0A0H5QX26_9EUKA</name>
<dbReference type="InterPro" id="IPR015915">
    <property type="entry name" value="Kelch-typ_b-propeller"/>
</dbReference>
<dbReference type="EMBL" id="HACM01005835">
    <property type="protein sequence ID" value="CRZ06277.1"/>
    <property type="molecule type" value="Transcribed_RNA"/>
</dbReference>
<protein>
    <recommendedName>
        <fullName evidence="4">F-box domain-containing protein</fullName>
    </recommendedName>
</protein>
<dbReference type="SUPFAM" id="SSF117281">
    <property type="entry name" value="Kelch motif"/>
    <property type="match status" value="1"/>
</dbReference>
<reference evidence="3" key="1">
    <citation type="submission" date="2015-04" db="EMBL/GenBank/DDBJ databases">
        <title>The genome sequence of the plant pathogenic Rhizarian Plasmodiophora brassicae reveals insights in its biotrophic life cycle and the origin of chitin synthesis.</title>
        <authorList>
            <person name="Schwelm A."/>
            <person name="Fogelqvist J."/>
            <person name="Knaust A."/>
            <person name="Julke S."/>
            <person name="Lilja T."/>
            <person name="Dhandapani V."/>
            <person name="Bonilla-Rosso G."/>
            <person name="Karlsson M."/>
            <person name="Shevchenko A."/>
            <person name="Choi S.R."/>
            <person name="Kim H.G."/>
            <person name="Park J.Y."/>
            <person name="Lim Y.P."/>
            <person name="Ludwig-Muller J."/>
            <person name="Dixelius C."/>
        </authorList>
    </citation>
    <scope>NUCLEOTIDE SEQUENCE</scope>
    <source>
        <tissue evidence="3">Potato root galls</tissue>
    </source>
</reference>
<evidence type="ECO:0000256" key="1">
    <source>
        <dbReference type="ARBA" id="ARBA00022441"/>
    </source>
</evidence>
<keyword evidence="2" id="KW-0677">Repeat</keyword>
<organism evidence="3">
    <name type="scientific">Spongospora subterranea</name>
    <dbReference type="NCBI Taxonomy" id="70186"/>
    <lineage>
        <taxon>Eukaryota</taxon>
        <taxon>Sar</taxon>
        <taxon>Rhizaria</taxon>
        <taxon>Endomyxa</taxon>
        <taxon>Phytomyxea</taxon>
        <taxon>Plasmodiophorida</taxon>
        <taxon>Plasmodiophoridae</taxon>
        <taxon>Spongospora</taxon>
    </lineage>
</organism>
<evidence type="ECO:0008006" key="4">
    <source>
        <dbReference type="Google" id="ProtNLM"/>
    </source>
</evidence>
<proteinExistence type="predicted"/>
<dbReference type="AlphaFoldDB" id="A0A0H5QX26"/>
<sequence>MRVGNPVKDLRVPPFRNRDFHICQDRSGIRAKCQDRSRINIMRILMRGSAVEEMGLSCEKPMIRSLRWLFCTDSSTKDDRNQEGEGYEQDHFYLNDIVRRVLQCLGPSRDLARISPVCRSWNLAAKKIMDTREVIVVAEGSSNGTINVFDPLSQRWGFIHPYPGTQWLATLNKRLIAIGIGTCAEYDPVNRRWISLPSCNALDRFLIGCVLNDHCLIVIAGYERGQTIVMQFDNRLRQWSELTRLHMDICLASVGVIASQNQQILLLVGGDDDGRLVDLSLTLDPVNGSWKSLPRQPDGPHFPGGFVVWNNRLVIAGGWVRALREATTDMCCVFDIDTLQWTSLPSIPATNVMGLTVVNDKLVALVDDSDESIPSLQSRLIFFDGKTWKKEIHVPSNDMGASDDRFQGRVRTLLGISKSSIGQSFLCRKSAAGHV</sequence>
<evidence type="ECO:0000256" key="2">
    <source>
        <dbReference type="ARBA" id="ARBA00022737"/>
    </source>
</evidence>
<accession>A0A0H5QX26</accession>